<dbReference type="GO" id="GO:0009277">
    <property type="term" value="C:fungal-type cell wall"/>
    <property type="evidence" value="ECO:0007669"/>
    <property type="project" value="TreeGrafter"/>
</dbReference>
<evidence type="ECO:0000256" key="11">
    <source>
        <dbReference type="SAM" id="MobiDB-lite"/>
    </source>
</evidence>
<dbReference type="PANTHER" id="PTHR31316:SF0">
    <property type="entry name" value="SECRETED BETA-GLUCOSIDASE SIM1-RELATED"/>
    <property type="match status" value="1"/>
</dbReference>
<dbReference type="GO" id="GO:0000272">
    <property type="term" value="P:polysaccharide catabolic process"/>
    <property type="evidence" value="ECO:0007669"/>
    <property type="project" value="UniProtKB-KW"/>
</dbReference>
<evidence type="ECO:0000256" key="1">
    <source>
        <dbReference type="ARBA" id="ARBA00004191"/>
    </source>
</evidence>
<dbReference type="OrthoDB" id="5339822at2759"/>
<evidence type="ECO:0000256" key="3">
    <source>
        <dbReference type="ARBA" id="ARBA00022512"/>
    </source>
</evidence>
<organism evidence="13 14">
    <name type="scientific">Oidiodendron maius (strain Zn)</name>
    <dbReference type="NCBI Taxonomy" id="913774"/>
    <lineage>
        <taxon>Eukaryota</taxon>
        <taxon>Fungi</taxon>
        <taxon>Dikarya</taxon>
        <taxon>Ascomycota</taxon>
        <taxon>Pezizomycotina</taxon>
        <taxon>Leotiomycetes</taxon>
        <taxon>Leotiomycetes incertae sedis</taxon>
        <taxon>Myxotrichaceae</taxon>
        <taxon>Oidiodendron</taxon>
    </lineage>
</organism>
<dbReference type="PANTHER" id="PTHR31316">
    <property type="entry name" value="BETA-GLUCOSIDASE-LIKE PROTEIN NCA3, MITOCHONDRIAL-RELATED"/>
    <property type="match status" value="1"/>
</dbReference>
<evidence type="ECO:0000256" key="8">
    <source>
        <dbReference type="ARBA" id="ARBA00023295"/>
    </source>
</evidence>
<evidence type="ECO:0000256" key="9">
    <source>
        <dbReference type="ARBA" id="ARBA00023316"/>
    </source>
</evidence>
<dbReference type="EMBL" id="KN832872">
    <property type="protein sequence ID" value="KIN04753.1"/>
    <property type="molecule type" value="Genomic_DNA"/>
</dbReference>
<evidence type="ECO:0000256" key="12">
    <source>
        <dbReference type="SAM" id="SignalP"/>
    </source>
</evidence>
<dbReference type="GO" id="GO:0016798">
    <property type="term" value="F:hydrolase activity, acting on glycosyl bonds"/>
    <property type="evidence" value="ECO:0007669"/>
    <property type="project" value="UniProtKB-KW"/>
</dbReference>
<dbReference type="AlphaFoldDB" id="A0A0C3DRS1"/>
<feature type="compositionally biased region" description="Low complexity" evidence="11">
    <location>
        <begin position="79"/>
        <end position="108"/>
    </location>
</feature>
<evidence type="ECO:0008006" key="15">
    <source>
        <dbReference type="Google" id="ProtNLM"/>
    </source>
</evidence>
<proteinExistence type="inferred from homology"/>
<name>A0A0C3DRS1_OIDMZ</name>
<dbReference type="GO" id="GO:0031505">
    <property type="term" value="P:fungal-type cell wall organization"/>
    <property type="evidence" value="ECO:0007669"/>
    <property type="project" value="TreeGrafter"/>
</dbReference>
<gene>
    <name evidence="13" type="ORF">OIDMADRAFT_50593</name>
</gene>
<feature type="chain" id="PRO_5002163714" description="Glycoside hydrolase family 132 protein" evidence="12">
    <location>
        <begin position="17"/>
        <end position="409"/>
    </location>
</feature>
<dbReference type="HOGENOM" id="CLU_033459_1_0_1"/>
<comment type="subcellular location">
    <subcellularLocation>
        <location evidence="1">Secreted</location>
        <location evidence="1">Cell wall</location>
    </subcellularLocation>
</comment>
<keyword evidence="8" id="KW-0326">Glycosidase</keyword>
<dbReference type="InterPro" id="IPR005556">
    <property type="entry name" value="SUN"/>
</dbReference>
<sequence>MKYFGVALLGATLAAAELHAHNHAHLHAKRASPVEAREAVTQVVDGPLVTAYVFNGKDIPFNEVEEGLKDGKYILVPPATTSTAPHSTATPHEFFQKTTTSPTTTSTPKPKPKPTHVAAPPPASSPVGGGIDAHFPSGTIPCHEFPSQYGAIEVPYLGLGGYIGVQNVPNYSFGIDEAISYIVTAIAGSTCAPNSFCSYACPPGYQKSQWPHSQGATGQSIGGVYCNSNGMLELSNPSSPTLCISGTGGVQVTSSLSQNVCICRTDYPGTESETVPLDVLPGGTYPLTCPDAETYYKWEGAATSAQYYLNPAGAPCSEACTWNTPGSNLGNYSPTNLGVGKGTDGNTYVSLFQNRPSNDNGKLNYNIKITGATGSCAYVGGQYLSNGSPSESGCTVAAEAGGLTFEFYD</sequence>
<comment type="similarity">
    <text evidence="2">Belongs to the SUN family.</text>
</comment>
<dbReference type="FunCoup" id="A0A0C3DRS1">
    <property type="interactions" value="91"/>
</dbReference>
<dbReference type="STRING" id="913774.A0A0C3DRS1"/>
<evidence type="ECO:0000256" key="2">
    <source>
        <dbReference type="ARBA" id="ARBA00010579"/>
    </source>
</evidence>
<keyword evidence="9" id="KW-0961">Cell wall biogenesis/degradation</keyword>
<keyword evidence="3" id="KW-0134">Cell wall</keyword>
<evidence type="ECO:0000256" key="10">
    <source>
        <dbReference type="ARBA" id="ARBA00023326"/>
    </source>
</evidence>
<feature type="region of interest" description="Disordered" evidence="11">
    <location>
        <begin position="79"/>
        <end position="125"/>
    </location>
</feature>
<accession>A0A0C3DRS1</accession>
<keyword evidence="4" id="KW-0964">Secreted</keyword>
<dbReference type="Proteomes" id="UP000054321">
    <property type="component" value="Unassembled WGS sequence"/>
</dbReference>
<reference evidence="14" key="2">
    <citation type="submission" date="2015-01" db="EMBL/GenBank/DDBJ databases">
        <title>Evolutionary Origins and Diversification of the Mycorrhizal Mutualists.</title>
        <authorList>
            <consortium name="DOE Joint Genome Institute"/>
            <consortium name="Mycorrhizal Genomics Consortium"/>
            <person name="Kohler A."/>
            <person name="Kuo A."/>
            <person name="Nagy L.G."/>
            <person name="Floudas D."/>
            <person name="Copeland A."/>
            <person name="Barry K.W."/>
            <person name="Cichocki N."/>
            <person name="Veneault-Fourrey C."/>
            <person name="LaButti K."/>
            <person name="Lindquist E.A."/>
            <person name="Lipzen A."/>
            <person name="Lundell T."/>
            <person name="Morin E."/>
            <person name="Murat C."/>
            <person name="Riley R."/>
            <person name="Ohm R."/>
            <person name="Sun H."/>
            <person name="Tunlid A."/>
            <person name="Henrissat B."/>
            <person name="Grigoriev I.V."/>
            <person name="Hibbett D.S."/>
            <person name="Martin F."/>
        </authorList>
    </citation>
    <scope>NUCLEOTIDE SEQUENCE [LARGE SCALE GENOMIC DNA]</scope>
    <source>
        <strain evidence="14">Zn</strain>
    </source>
</reference>
<evidence type="ECO:0000313" key="13">
    <source>
        <dbReference type="EMBL" id="KIN04753.1"/>
    </source>
</evidence>
<protein>
    <recommendedName>
        <fullName evidence="15">Glycoside hydrolase family 132 protein</fullName>
    </recommendedName>
</protein>
<keyword evidence="14" id="KW-1185">Reference proteome</keyword>
<keyword evidence="6" id="KW-0378">Hydrolase</keyword>
<evidence type="ECO:0000313" key="14">
    <source>
        <dbReference type="Proteomes" id="UP000054321"/>
    </source>
</evidence>
<evidence type="ECO:0000256" key="4">
    <source>
        <dbReference type="ARBA" id="ARBA00022525"/>
    </source>
</evidence>
<dbReference type="InterPro" id="IPR051526">
    <property type="entry name" value="Beta-Glucosidase_SUN"/>
</dbReference>
<keyword evidence="7" id="KW-0119">Carbohydrate metabolism</keyword>
<dbReference type="InParanoid" id="A0A0C3DRS1"/>
<evidence type="ECO:0000256" key="5">
    <source>
        <dbReference type="ARBA" id="ARBA00022729"/>
    </source>
</evidence>
<keyword evidence="5 12" id="KW-0732">Signal</keyword>
<evidence type="ECO:0000256" key="7">
    <source>
        <dbReference type="ARBA" id="ARBA00023277"/>
    </source>
</evidence>
<reference evidence="13 14" key="1">
    <citation type="submission" date="2014-04" db="EMBL/GenBank/DDBJ databases">
        <authorList>
            <consortium name="DOE Joint Genome Institute"/>
            <person name="Kuo A."/>
            <person name="Martino E."/>
            <person name="Perotto S."/>
            <person name="Kohler A."/>
            <person name="Nagy L.G."/>
            <person name="Floudas D."/>
            <person name="Copeland A."/>
            <person name="Barry K.W."/>
            <person name="Cichocki N."/>
            <person name="Veneault-Fourrey C."/>
            <person name="LaButti K."/>
            <person name="Lindquist E.A."/>
            <person name="Lipzen A."/>
            <person name="Lundell T."/>
            <person name="Morin E."/>
            <person name="Murat C."/>
            <person name="Sun H."/>
            <person name="Tunlid A."/>
            <person name="Henrissat B."/>
            <person name="Grigoriev I.V."/>
            <person name="Hibbett D.S."/>
            <person name="Martin F."/>
            <person name="Nordberg H.P."/>
            <person name="Cantor M.N."/>
            <person name="Hua S.X."/>
        </authorList>
    </citation>
    <scope>NUCLEOTIDE SEQUENCE [LARGE SCALE GENOMIC DNA]</scope>
    <source>
        <strain evidence="13 14">Zn</strain>
    </source>
</reference>
<keyword evidence="10" id="KW-0624">Polysaccharide degradation</keyword>
<dbReference type="GO" id="GO:0009986">
    <property type="term" value="C:cell surface"/>
    <property type="evidence" value="ECO:0007669"/>
    <property type="project" value="TreeGrafter"/>
</dbReference>
<dbReference type="Pfam" id="PF03856">
    <property type="entry name" value="SUN"/>
    <property type="match status" value="1"/>
</dbReference>
<feature type="signal peptide" evidence="12">
    <location>
        <begin position="1"/>
        <end position="16"/>
    </location>
</feature>
<evidence type="ECO:0000256" key="6">
    <source>
        <dbReference type="ARBA" id="ARBA00022801"/>
    </source>
</evidence>